<feature type="signal peptide" evidence="2">
    <location>
        <begin position="1"/>
        <end position="18"/>
    </location>
</feature>
<keyword evidence="1" id="KW-1015">Disulfide bond</keyword>
<evidence type="ECO:0000256" key="1">
    <source>
        <dbReference type="ARBA" id="ARBA00023157"/>
    </source>
</evidence>
<dbReference type="SUPFAM" id="SSF143503">
    <property type="entry name" value="PUG domain-like"/>
    <property type="match status" value="1"/>
</dbReference>
<dbReference type="PROSITE" id="PS51352">
    <property type="entry name" value="THIOREDOXIN_2"/>
    <property type="match status" value="1"/>
</dbReference>
<dbReference type="Pfam" id="PF09409">
    <property type="entry name" value="PUB"/>
    <property type="match status" value="1"/>
</dbReference>
<dbReference type="CDD" id="cd02947">
    <property type="entry name" value="TRX_family"/>
    <property type="match status" value="1"/>
</dbReference>
<dbReference type="AlphaFoldDB" id="A0A7S0L2E8"/>
<dbReference type="InterPro" id="IPR018997">
    <property type="entry name" value="PUB_domain"/>
</dbReference>
<evidence type="ECO:0000256" key="2">
    <source>
        <dbReference type="SAM" id="SignalP"/>
    </source>
</evidence>
<proteinExistence type="predicted"/>
<evidence type="ECO:0000313" key="4">
    <source>
        <dbReference type="EMBL" id="CAD8600195.1"/>
    </source>
</evidence>
<dbReference type="InterPro" id="IPR036249">
    <property type="entry name" value="Thioredoxin-like_sf"/>
</dbReference>
<dbReference type="CDD" id="cd09212">
    <property type="entry name" value="PUB"/>
    <property type="match status" value="1"/>
</dbReference>
<organism evidence="4">
    <name type="scientific">Coccolithus braarudii</name>
    <dbReference type="NCBI Taxonomy" id="221442"/>
    <lineage>
        <taxon>Eukaryota</taxon>
        <taxon>Haptista</taxon>
        <taxon>Haptophyta</taxon>
        <taxon>Prymnesiophyceae</taxon>
        <taxon>Coccolithales</taxon>
        <taxon>Coccolithaceae</taxon>
        <taxon>Coccolithus</taxon>
    </lineage>
</organism>
<accession>A0A7S0L2E8</accession>
<gene>
    <name evidence="4" type="ORF">CPEL01642_LOCUS3525</name>
</gene>
<dbReference type="Gene3D" id="1.20.58.2190">
    <property type="match status" value="1"/>
</dbReference>
<dbReference type="InterPro" id="IPR036339">
    <property type="entry name" value="PUB-like_dom_sf"/>
</dbReference>
<name>A0A7S0L2E8_9EUKA</name>
<feature type="domain" description="Thioredoxin" evidence="3">
    <location>
        <begin position="270"/>
        <end position="397"/>
    </location>
</feature>
<sequence>MFSFLVAALMCWVSAADASTLASLPIPSTADLVAPPSALASTLRARRLQTVRRTKCDGDACSVSEEVVVVDDDPSAALFSKSASSSSSAIANELVSALDCLRDACSPAQHVSAAKLLLKYCENAAADPENIKFRKVRVLNAAFQRVLAPYLAEAAGCLEALGFELEDGDSDESVYALRRPNLQLLRRGATLLRAERRASELSSRWPAELRGCLPMMCRRLLDESPELVQEISDELAAPHVPRLLAHADNAKRLEQSLKVGAAPVVRAVALQLREIRKNVTAEAAGADVDHGLVTEIETAEAWYDLMLADENRLIVADFGASWCGPCKALKPLFASLSKRFPDVAFVYLDADKVPTLMGDNMIHSYPTIKFFRCSAEADLPVVGPDITEVEERIKSLL</sequence>
<protein>
    <recommendedName>
        <fullName evidence="3">Thioredoxin domain-containing protein</fullName>
    </recommendedName>
</protein>
<dbReference type="EMBL" id="HBEY01007229">
    <property type="protein sequence ID" value="CAD8600195.1"/>
    <property type="molecule type" value="Transcribed_RNA"/>
</dbReference>
<dbReference type="SMART" id="SM00580">
    <property type="entry name" value="PUG"/>
    <property type="match status" value="1"/>
</dbReference>
<reference evidence="4" key="1">
    <citation type="submission" date="2021-01" db="EMBL/GenBank/DDBJ databases">
        <authorList>
            <person name="Corre E."/>
            <person name="Pelletier E."/>
            <person name="Niang G."/>
            <person name="Scheremetjew M."/>
            <person name="Finn R."/>
            <person name="Kale V."/>
            <person name="Holt S."/>
            <person name="Cochrane G."/>
            <person name="Meng A."/>
            <person name="Brown T."/>
            <person name="Cohen L."/>
        </authorList>
    </citation>
    <scope>NUCLEOTIDE SEQUENCE</scope>
    <source>
        <strain evidence="4">PLY182g</strain>
    </source>
</reference>
<feature type="chain" id="PRO_5031051504" description="Thioredoxin domain-containing protein" evidence="2">
    <location>
        <begin position="19"/>
        <end position="397"/>
    </location>
</feature>
<evidence type="ECO:0000259" key="3">
    <source>
        <dbReference type="PROSITE" id="PS51352"/>
    </source>
</evidence>
<dbReference type="PRINTS" id="PR00421">
    <property type="entry name" value="THIOREDOXIN"/>
</dbReference>
<dbReference type="PANTHER" id="PTHR46115">
    <property type="entry name" value="THIOREDOXIN-LIKE PROTEIN 1"/>
    <property type="match status" value="1"/>
</dbReference>
<dbReference type="Gene3D" id="3.40.30.10">
    <property type="entry name" value="Glutaredoxin"/>
    <property type="match status" value="1"/>
</dbReference>
<dbReference type="SUPFAM" id="SSF52833">
    <property type="entry name" value="Thioredoxin-like"/>
    <property type="match status" value="1"/>
</dbReference>
<dbReference type="InterPro" id="IPR013766">
    <property type="entry name" value="Thioredoxin_domain"/>
</dbReference>
<keyword evidence="2" id="KW-0732">Signal</keyword>
<dbReference type="Pfam" id="PF00085">
    <property type="entry name" value="Thioredoxin"/>
    <property type="match status" value="1"/>
</dbReference>